<proteinExistence type="predicted"/>
<dbReference type="InterPro" id="IPR036291">
    <property type="entry name" value="NAD(P)-bd_dom_sf"/>
</dbReference>
<reference evidence="1" key="1">
    <citation type="submission" date="2018-05" db="EMBL/GenBank/DDBJ databases">
        <authorList>
            <person name="Lanie J.A."/>
            <person name="Ng W.-L."/>
            <person name="Kazmierczak K.M."/>
            <person name="Andrzejewski T.M."/>
            <person name="Davidsen T.M."/>
            <person name="Wayne K.J."/>
            <person name="Tettelin H."/>
            <person name="Glass J.I."/>
            <person name="Rusch D."/>
            <person name="Podicherti R."/>
            <person name="Tsui H.-C.T."/>
            <person name="Winkler M.E."/>
        </authorList>
    </citation>
    <scope>NUCLEOTIDE SEQUENCE</scope>
</reference>
<evidence type="ECO:0008006" key="2">
    <source>
        <dbReference type="Google" id="ProtNLM"/>
    </source>
</evidence>
<dbReference type="GO" id="GO:0050661">
    <property type="term" value="F:NADP binding"/>
    <property type="evidence" value="ECO:0007669"/>
    <property type="project" value="TreeGrafter"/>
</dbReference>
<name>A0A381MZV7_9ZZZZ</name>
<dbReference type="InterPro" id="IPR022893">
    <property type="entry name" value="Shikimate_DH_fam"/>
</dbReference>
<dbReference type="GO" id="GO:0009423">
    <property type="term" value="P:chorismate biosynthetic process"/>
    <property type="evidence" value="ECO:0007669"/>
    <property type="project" value="TreeGrafter"/>
</dbReference>
<accession>A0A381MZV7</accession>
<dbReference type="Gene3D" id="3.40.50.10860">
    <property type="entry name" value="Leucine Dehydrogenase, chain A, domain 1"/>
    <property type="match status" value="1"/>
</dbReference>
<dbReference type="PANTHER" id="PTHR21089:SF1">
    <property type="entry name" value="BIFUNCTIONAL 3-DEHYDROQUINATE DEHYDRATASE_SHIKIMATE DEHYDROGENASE, CHLOROPLASTIC"/>
    <property type="match status" value="1"/>
</dbReference>
<organism evidence="1">
    <name type="scientific">marine metagenome</name>
    <dbReference type="NCBI Taxonomy" id="408172"/>
    <lineage>
        <taxon>unclassified sequences</taxon>
        <taxon>metagenomes</taxon>
        <taxon>ecological metagenomes</taxon>
    </lineage>
</organism>
<evidence type="ECO:0000313" key="1">
    <source>
        <dbReference type="EMBL" id="SUZ47890.1"/>
    </source>
</evidence>
<dbReference type="EMBL" id="UINC01000040">
    <property type="protein sequence ID" value="SUZ47890.1"/>
    <property type="molecule type" value="Genomic_DNA"/>
</dbReference>
<sequence>MLDLDAKKIGAVNTIKICSNNKLKGYNTDYIGFIKSISPLLNKTHKKAILLGSGGASKSIVFGLDKLNISSIIVSRSKEKGNITYEELNNEIINTCQIIINCSPVGTFPKINECPKIPYKYINSNHICYDLVYNPLQSKFLKESKKNNATILNGMEMLEIQAEESWKIWNT</sequence>
<dbReference type="GO" id="GO:0019632">
    <property type="term" value="P:shikimate metabolic process"/>
    <property type="evidence" value="ECO:0007669"/>
    <property type="project" value="TreeGrafter"/>
</dbReference>
<gene>
    <name evidence="1" type="ORF">METZ01_LOCUS744</name>
</gene>
<dbReference type="CDD" id="cd01065">
    <property type="entry name" value="NAD_bind_Shikimate_DH"/>
    <property type="match status" value="1"/>
</dbReference>
<protein>
    <recommendedName>
        <fullName evidence="2">Shikimate dehydrogenase substrate binding N-terminal domain-containing protein</fullName>
    </recommendedName>
</protein>
<dbReference type="GO" id="GO:0004764">
    <property type="term" value="F:shikimate 3-dehydrogenase (NADP+) activity"/>
    <property type="evidence" value="ECO:0007669"/>
    <property type="project" value="InterPro"/>
</dbReference>
<dbReference type="Gene3D" id="3.40.50.720">
    <property type="entry name" value="NAD(P)-binding Rossmann-like Domain"/>
    <property type="match status" value="1"/>
</dbReference>
<dbReference type="PANTHER" id="PTHR21089">
    <property type="entry name" value="SHIKIMATE DEHYDROGENASE"/>
    <property type="match status" value="1"/>
</dbReference>
<dbReference type="GO" id="GO:0005829">
    <property type="term" value="C:cytosol"/>
    <property type="evidence" value="ECO:0007669"/>
    <property type="project" value="TreeGrafter"/>
</dbReference>
<dbReference type="AlphaFoldDB" id="A0A381MZV7"/>
<dbReference type="SUPFAM" id="SSF51735">
    <property type="entry name" value="NAD(P)-binding Rossmann-fold domains"/>
    <property type="match status" value="1"/>
</dbReference>